<dbReference type="EMBL" id="JAJSBI010000018">
    <property type="protein sequence ID" value="MCD9877898.1"/>
    <property type="molecule type" value="Genomic_DNA"/>
</dbReference>
<dbReference type="AlphaFoldDB" id="A0A9Q3VV20"/>
<gene>
    <name evidence="1" type="ORF">LJ657_30600</name>
</gene>
<dbReference type="RefSeq" id="WP_232652083.1">
    <property type="nucleotide sequence ID" value="NZ_JAJSBI010000018.1"/>
</dbReference>
<comment type="caution">
    <text evidence="1">The sequence shown here is derived from an EMBL/GenBank/DDBJ whole genome shotgun (WGS) entry which is preliminary data.</text>
</comment>
<proteinExistence type="predicted"/>
<name>A0A9Q3VV20_9ACTN</name>
<evidence type="ECO:0000313" key="1">
    <source>
        <dbReference type="EMBL" id="MCD9877898.1"/>
    </source>
</evidence>
<sequence length="92" mass="10294">MITFPYGTYISLTGCGYGGLGAPVSNTQLQLTRETPWYEPDEDRGRYTFYCSSSDSHAFGDQPSGSYHFTVTKIQGSTSGYYLKVNSVYVRY</sequence>
<organism evidence="1 2">
    <name type="scientific">Streptomyces guryensis</name>
    <dbReference type="NCBI Taxonomy" id="2886947"/>
    <lineage>
        <taxon>Bacteria</taxon>
        <taxon>Bacillati</taxon>
        <taxon>Actinomycetota</taxon>
        <taxon>Actinomycetes</taxon>
        <taxon>Kitasatosporales</taxon>
        <taxon>Streptomycetaceae</taxon>
        <taxon>Streptomyces</taxon>
    </lineage>
</organism>
<evidence type="ECO:0000313" key="2">
    <source>
        <dbReference type="Proteomes" id="UP001108029"/>
    </source>
</evidence>
<reference evidence="1" key="1">
    <citation type="submission" date="2021-12" db="EMBL/GenBank/DDBJ databases">
        <authorList>
            <person name="Lee J.-H."/>
            <person name="Kim S.-B."/>
        </authorList>
    </citation>
    <scope>NUCLEOTIDE SEQUENCE</scope>
    <source>
        <strain evidence="1">NR30</strain>
    </source>
</reference>
<dbReference type="Proteomes" id="UP001108029">
    <property type="component" value="Unassembled WGS sequence"/>
</dbReference>
<protein>
    <submittedName>
        <fullName evidence="1">Uncharacterized protein</fullName>
    </submittedName>
</protein>
<accession>A0A9Q3VV20</accession>
<keyword evidence="2" id="KW-1185">Reference proteome</keyword>